<dbReference type="Proteomes" id="UP001320831">
    <property type="component" value="Unassembled WGS sequence"/>
</dbReference>
<sequence>MSVAETIRDDVAGERGFQSDIPDRVLHIDDVHKSFAGLHALSNVDLDVRQGETHAIIGPNGAGKSTLLNVCVGRIEPDRGAVVFDGDALTGKSPHEINQLGVARVFQTPEVFLDLSVLENVMVPALSRRDGHFKLNPFTAFSGETEIRDEAEAVIADVGLKNRIHMTASSLSRGDKRRLELAMGLIQHPKLLLLDEPTAGMARHDTNATIDLLRKIKERGMTKVIIEHDMHVVFSLADRISVLAGGRIIAQGSPEEIKNNPKVKEAYLGEEQV</sequence>
<dbReference type="SMART" id="SM00382">
    <property type="entry name" value="AAA"/>
    <property type="match status" value="1"/>
</dbReference>
<dbReference type="PANTHER" id="PTHR45772">
    <property type="entry name" value="CONSERVED COMPONENT OF ABC TRANSPORTER FOR NATURAL AMINO ACIDS-RELATED"/>
    <property type="match status" value="1"/>
</dbReference>
<reference evidence="5 6" key="1">
    <citation type="submission" date="2022-09" db="EMBL/GenBank/DDBJ databases">
        <title>Chelativorans salina sp. nov., a novel slightly halophilic bacterium isolated from a saline lake sediment enrichment.</title>
        <authorList>
            <person name="Gao L."/>
            <person name="Fang B.-Z."/>
            <person name="Li W.-J."/>
        </authorList>
    </citation>
    <scope>NUCLEOTIDE SEQUENCE [LARGE SCALE GENOMIC DNA]</scope>
    <source>
        <strain evidence="5 6">EGI FJ00035</strain>
    </source>
</reference>
<dbReference type="EMBL" id="JAOCZP010000002">
    <property type="protein sequence ID" value="MCT7374618.1"/>
    <property type="molecule type" value="Genomic_DNA"/>
</dbReference>
<evidence type="ECO:0000259" key="4">
    <source>
        <dbReference type="PROSITE" id="PS50893"/>
    </source>
</evidence>
<accession>A0ABT2LJE5</accession>
<name>A0ABT2LJE5_9HYPH</name>
<dbReference type="CDD" id="cd03219">
    <property type="entry name" value="ABC_Mj1267_LivG_branched"/>
    <property type="match status" value="1"/>
</dbReference>
<dbReference type="SUPFAM" id="SSF52540">
    <property type="entry name" value="P-loop containing nucleoside triphosphate hydrolases"/>
    <property type="match status" value="1"/>
</dbReference>
<evidence type="ECO:0000313" key="6">
    <source>
        <dbReference type="Proteomes" id="UP001320831"/>
    </source>
</evidence>
<feature type="domain" description="ABC transporter" evidence="4">
    <location>
        <begin position="26"/>
        <end position="270"/>
    </location>
</feature>
<dbReference type="RefSeq" id="WP_260901107.1">
    <property type="nucleotide sequence ID" value="NZ_JAOCZP010000002.1"/>
</dbReference>
<dbReference type="InterPro" id="IPR003593">
    <property type="entry name" value="AAA+_ATPase"/>
</dbReference>
<comment type="caution">
    <text evidence="5">The sequence shown here is derived from an EMBL/GenBank/DDBJ whole genome shotgun (WGS) entry which is preliminary data.</text>
</comment>
<dbReference type="Gene3D" id="3.40.50.300">
    <property type="entry name" value="P-loop containing nucleotide triphosphate hydrolases"/>
    <property type="match status" value="1"/>
</dbReference>
<evidence type="ECO:0000256" key="3">
    <source>
        <dbReference type="ARBA" id="ARBA00022840"/>
    </source>
</evidence>
<protein>
    <submittedName>
        <fullName evidence="5">ABC transporter ATP-binding protein</fullName>
    </submittedName>
</protein>
<evidence type="ECO:0000313" key="5">
    <source>
        <dbReference type="EMBL" id="MCT7374618.1"/>
    </source>
</evidence>
<dbReference type="InterPro" id="IPR051120">
    <property type="entry name" value="ABC_AA/LPS_Transport"/>
</dbReference>
<evidence type="ECO:0000256" key="1">
    <source>
        <dbReference type="ARBA" id="ARBA00022448"/>
    </source>
</evidence>
<dbReference type="InterPro" id="IPR003439">
    <property type="entry name" value="ABC_transporter-like_ATP-bd"/>
</dbReference>
<dbReference type="PROSITE" id="PS50893">
    <property type="entry name" value="ABC_TRANSPORTER_2"/>
    <property type="match status" value="1"/>
</dbReference>
<keyword evidence="6" id="KW-1185">Reference proteome</keyword>
<dbReference type="InterPro" id="IPR032823">
    <property type="entry name" value="BCA_ABC_TP_C"/>
</dbReference>
<keyword evidence="1" id="KW-0813">Transport</keyword>
<evidence type="ECO:0000256" key="2">
    <source>
        <dbReference type="ARBA" id="ARBA00022741"/>
    </source>
</evidence>
<proteinExistence type="predicted"/>
<keyword evidence="2" id="KW-0547">Nucleotide-binding</keyword>
<keyword evidence="3 5" id="KW-0067">ATP-binding</keyword>
<dbReference type="InterPro" id="IPR027417">
    <property type="entry name" value="P-loop_NTPase"/>
</dbReference>
<organism evidence="5 6">
    <name type="scientific">Chelativorans salis</name>
    <dbReference type="NCBI Taxonomy" id="2978478"/>
    <lineage>
        <taxon>Bacteria</taxon>
        <taxon>Pseudomonadati</taxon>
        <taxon>Pseudomonadota</taxon>
        <taxon>Alphaproteobacteria</taxon>
        <taxon>Hyphomicrobiales</taxon>
        <taxon>Phyllobacteriaceae</taxon>
        <taxon>Chelativorans</taxon>
    </lineage>
</organism>
<dbReference type="Pfam" id="PF00005">
    <property type="entry name" value="ABC_tran"/>
    <property type="match status" value="1"/>
</dbReference>
<dbReference type="GO" id="GO:0005524">
    <property type="term" value="F:ATP binding"/>
    <property type="evidence" value="ECO:0007669"/>
    <property type="project" value="UniProtKB-KW"/>
</dbReference>
<gene>
    <name evidence="5" type="ORF">N5A92_06165</name>
</gene>
<dbReference type="Pfam" id="PF12399">
    <property type="entry name" value="BCA_ABC_TP_C"/>
    <property type="match status" value="1"/>
</dbReference>